<evidence type="ECO:0000256" key="5">
    <source>
        <dbReference type="ARBA" id="ARBA00022821"/>
    </source>
</evidence>
<keyword evidence="4" id="KW-0547">Nucleotide-binding</keyword>
<dbReference type="InterPro" id="IPR027417">
    <property type="entry name" value="P-loop_NTPase"/>
</dbReference>
<evidence type="ECO:0000259" key="7">
    <source>
        <dbReference type="Pfam" id="PF00931"/>
    </source>
</evidence>
<evidence type="ECO:0000256" key="3">
    <source>
        <dbReference type="ARBA" id="ARBA00022737"/>
    </source>
</evidence>
<dbReference type="Proteomes" id="UP000236291">
    <property type="component" value="Unassembled WGS sequence"/>
</dbReference>
<evidence type="ECO:0000256" key="6">
    <source>
        <dbReference type="ARBA" id="ARBA00022840"/>
    </source>
</evidence>
<dbReference type="Gene3D" id="1.10.10.10">
    <property type="entry name" value="Winged helix-like DNA-binding domain superfamily/Winged helix DNA-binding domain"/>
    <property type="match status" value="1"/>
</dbReference>
<proteinExistence type="inferred from homology"/>
<dbReference type="STRING" id="57577.A0A2K3NNN0"/>
<dbReference type="GO" id="GO:0006952">
    <property type="term" value="P:defense response"/>
    <property type="evidence" value="ECO:0007669"/>
    <property type="project" value="UniProtKB-KW"/>
</dbReference>
<feature type="domain" description="Disease resistance protein At4g27190-like leucine-rich repeats" evidence="8">
    <location>
        <begin position="1197"/>
        <end position="1293"/>
    </location>
</feature>
<dbReference type="Gene3D" id="3.40.50.300">
    <property type="entry name" value="P-loop containing nucleotide triphosphate hydrolases"/>
    <property type="match status" value="1"/>
</dbReference>
<evidence type="ECO:0000256" key="2">
    <source>
        <dbReference type="ARBA" id="ARBA00022614"/>
    </source>
</evidence>
<dbReference type="GO" id="GO:0005524">
    <property type="term" value="F:ATP binding"/>
    <property type="evidence" value="ECO:0007669"/>
    <property type="project" value="UniProtKB-KW"/>
</dbReference>
<keyword evidence="5" id="KW-0611">Plant defense</keyword>
<dbReference type="SUPFAM" id="SSF52058">
    <property type="entry name" value="L domain-like"/>
    <property type="match status" value="1"/>
</dbReference>
<dbReference type="Gene3D" id="3.80.10.10">
    <property type="entry name" value="Ribonuclease Inhibitor"/>
    <property type="match status" value="3"/>
</dbReference>
<reference evidence="9 10" key="2">
    <citation type="journal article" date="2017" name="Front. Plant Sci.">
        <title>Gene Classification and Mining of Molecular Markers Useful in Red Clover (Trifolium pratense) Breeding.</title>
        <authorList>
            <person name="Istvanek J."/>
            <person name="Dluhosova J."/>
            <person name="Dluhos P."/>
            <person name="Patkova L."/>
            <person name="Nedelnik J."/>
            <person name="Repkova J."/>
        </authorList>
    </citation>
    <scope>NUCLEOTIDE SEQUENCE [LARGE SCALE GENOMIC DNA]</scope>
    <source>
        <strain evidence="10">cv. Tatra</strain>
        <tissue evidence="9">Young leaves</tissue>
    </source>
</reference>
<dbReference type="InterPro" id="IPR050905">
    <property type="entry name" value="Plant_NBS-LRR"/>
</dbReference>
<comment type="similarity">
    <text evidence="1">Belongs to the disease resistance NB-LRR family.</text>
</comment>
<evidence type="ECO:0000259" key="8">
    <source>
        <dbReference type="Pfam" id="PF23247"/>
    </source>
</evidence>
<dbReference type="Pfam" id="PF23247">
    <property type="entry name" value="LRR_RPS2"/>
    <property type="match status" value="1"/>
</dbReference>
<dbReference type="InterPro" id="IPR036388">
    <property type="entry name" value="WH-like_DNA-bd_sf"/>
</dbReference>
<dbReference type="PANTHER" id="PTHR33463:SF105">
    <property type="entry name" value="AND NB-ARC DOMAIN DISEASE RESISTANCE PROTEIN, PUTATIVE-RELATED"/>
    <property type="match status" value="1"/>
</dbReference>
<dbReference type="InterPro" id="IPR042197">
    <property type="entry name" value="Apaf_helical"/>
</dbReference>
<dbReference type="InterPro" id="IPR002182">
    <property type="entry name" value="NB-ARC"/>
</dbReference>
<keyword evidence="6" id="KW-0067">ATP-binding</keyword>
<keyword evidence="2" id="KW-0433">Leucine-rich repeat</keyword>
<evidence type="ECO:0000313" key="9">
    <source>
        <dbReference type="EMBL" id="PNY04648.1"/>
    </source>
</evidence>
<dbReference type="SUPFAM" id="SSF52540">
    <property type="entry name" value="P-loop containing nucleoside triphosphate hydrolases"/>
    <property type="match status" value="1"/>
</dbReference>
<dbReference type="ExpressionAtlas" id="A0A2K3NNN0">
    <property type="expression patterns" value="baseline"/>
</dbReference>
<accession>A0A2K3NNN0</accession>
<feature type="domain" description="NB-ARC" evidence="7">
    <location>
        <begin position="266"/>
        <end position="431"/>
    </location>
</feature>
<name>A0A2K3NNN0_TRIPR</name>
<dbReference type="InterPro" id="IPR057135">
    <property type="entry name" value="At4g27190-like_LRR"/>
</dbReference>
<dbReference type="PANTHER" id="PTHR33463">
    <property type="entry name" value="NB-ARC DOMAIN-CONTAINING PROTEIN-RELATED"/>
    <property type="match status" value="1"/>
</dbReference>
<sequence length="1735" mass="197640">MFIIIAQTELLDSNPRFEEGKIHPRRACCHAMPRHSLVRRAPYVPQMSGTFIEEKGTLLKRFELVCVESAENQIGEKKKIVTRLEHALKVVICKSVGKQDFNQKGECLFELSSMAGCLTDLAKTYVEKLINGAIAETRPVFCFTCIANEFEEEKVRLEAERITLEQRAKVAAGRDKDIQANVCFWEEEVDKIIQEDIKTKKTCFFGLCPDCIWRYKRGKELANKMEEIKRLTEKGEKLENIELPRRLPDVERYSSEYYIAFKSRESKYKELLDALKDDNNYIIGLQGMGGTGKTTLAKEVGKELKQSEQFSHVIDTTVSFNPDIKKIQDDIAGPLGLKWEDCNDSDRPKKLWSRLINGEKILLIMDDVWDRDIPLDFDQIGIPKRDNHKGCRILITTRSKRIFNKMDCDKNIELELLSEEESWTMFKRYAGISDSSSKNLISKGRKIANECKRLPVAIAVIASSLKGQQLRKHEWDVTLKSLKKHVSMHGVDDYLVGIYKCLKISYDYMKDEKAKGLFLLSSVFPEDKEISIGVLTRLGIGTGLLGEDYGSYDDARNQVVVAKNKLIDSCLLVEVGERLVKMHDLVRDAAQWIANKEIRGVNLSNKDQKSSVEREKNIKYLFCEGKDMDFFSCKYDGSKLETLIVNMDRDEDHKCTEVPISFFENIVKLRVLYFSANGKQPLSLPHSIQSLANIRSMLIEQVDLGDISVLGNLQSLETLDLIKCTIIELPHKITKLGKFKLLTLAGCEIRRNNPFEVIERCSALEELYFLDSDDAYFFSKETFKYCMQTAEVLQLDGIKEGWKNLMPEIVPIDLGMNDLVELRLRCISQLQCLIDTIGSQVPKVLLKLVVLELNRMENLKELFNGSLSFDSLKNLEKLLIKDCQNFQSLFNCKLNLCNLKTVTLQKCPMLVSLFPLSTFRNLVLLEKLHIVDCEGLKNIIKDERREEESIEEINESDNDNKSYGSMFPKLKVLHIEGCHRLESVLPILSCQDLQVSHSRCLQIWERVQCLPVQPHIMCNIKEITLSHFLKIKSVFTLSIAPRMLVETLSIRNCHELKHILVDIGDHDSGGNNWGDVFPKLKSVYVEDCMQLEYIVGQYSENHQNHTEIHLHLPALQCLNLCNLPSLVAMCPKQYCTTFPPLKELELKKCNQIAIKSIGEFIIHSVSESLDSINMKELTGSVEHFSALESLMNQNLLNSLSSKTCLPKLKTLAVVKCYKLKCVFPVSICKELPELKALVITEADELEEIFKSECDQKVQIPNLNIVVFDKLPSLFQTEGIQFEAAKNRFVQNCQNLSLTSTLTPSVIFDIQYRLGTDFETMKNLLNPFQQLQQESKDHDPGDENLSAETNKDNSVGIEVETALGHELTSSQIQMKQIPEAQHEIVENDPDVEIPSVAILPMNLELVNEQSMSQQYLTNQQHPHAEIDTVVIPSRGNDCLNETEDQLNHEGYTPVKIVAATMSTISDARNELPIQLEQDVDVGETMDTAKTNDDQVSPNDDVVMKVSSIIEEHFSKDDEFRVSKSKPSPSNNIPLPLAFQTPSMPYEVKTSQIMEDFSSPSLVMRELEQLVSKKHLDYENLSLLTDFLVKHPSVILRDTSLSNRYKGYAYNCLAELLKFLQTHSVLDVLGSCHFEFVEILQDVRRFGFDKDWLDGVEKRALFPDLQFSQDALLTLLDSKKQVTKDVEVMRSKIDILTQHVEDLKHQLTSSEAILESIIQQEAQVLESKAALSAPLGY</sequence>
<dbReference type="Pfam" id="PF00931">
    <property type="entry name" value="NB-ARC"/>
    <property type="match status" value="1"/>
</dbReference>
<organism evidence="9 10">
    <name type="scientific">Trifolium pratense</name>
    <name type="common">Red clover</name>
    <dbReference type="NCBI Taxonomy" id="57577"/>
    <lineage>
        <taxon>Eukaryota</taxon>
        <taxon>Viridiplantae</taxon>
        <taxon>Streptophyta</taxon>
        <taxon>Embryophyta</taxon>
        <taxon>Tracheophyta</taxon>
        <taxon>Spermatophyta</taxon>
        <taxon>Magnoliopsida</taxon>
        <taxon>eudicotyledons</taxon>
        <taxon>Gunneridae</taxon>
        <taxon>Pentapetalae</taxon>
        <taxon>rosids</taxon>
        <taxon>fabids</taxon>
        <taxon>Fabales</taxon>
        <taxon>Fabaceae</taxon>
        <taxon>Papilionoideae</taxon>
        <taxon>50 kb inversion clade</taxon>
        <taxon>NPAAA clade</taxon>
        <taxon>Hologalegina</taxon>
        <taxon>IRL clade</taxon>
        <taxon>Trifolieae</taxon>
        <taxon>Trifolium</taxon>
    </lineage>
</organism>
<evidence type="ECO:0000313" key="10">
    <source>
        <dbReference type="Proteomes" id="UP000236291"/>
    </source>
</evidence>
<dbReference type="FunFam" id="3.40.50.300:FF:001091">
    <property type="entry name" value="Probable disease resistance protein At1g61300"/>
    <property type="match status" value="1"/>
</dbReference>
<keyword evidence="3" id="KW-0677">Repeat</keyword>
<dbReference type="InterPro" id="IPR032675">
    <property type="entry name" value="LRR_dom_sf"/>
</dbReference>
<evidence type="ECO:0000256" key="4">
    <source>
        <dbReference type="ARBA" id="ARBA00022741"/>
    </source>
</evidence>
<protein>
    <submittedName>
        <fullName evidence="9">Putative CC-NBS-LRR resistance protein</fullName>
    </submittedName>
</protein>
<reference evidence="9 10" key="1">
    <citation type="journal article" date="2014" name="Am. J. Bot.">
        <title>Genome assembly and annotation for red clover (Trifolium pratense; Fabaceae).</title>
        <authorList>
            <person name="Istvanek J."/>
            <person name="Jaros M."/>
            <person name="Krenek A."/>
            <person name="Repkova J."/>
        </authorList>
    </citation>
    <scope>NUCLEOTIDE SEQUENCE [LARGE SCALE GENOMIC DNA]</scope>
    <source>
        <strain evidence="10">cv. Tatra</strain>
        <tissue evidence="9">Young leaves</tissue>
    </source>
</reference>
<comment type="caution">
    <text evidence="9">The sequence shown here is derived from an EMBL/GenBank/DDBJ whole genome shotgun (WGS) entry which is preliminary data.</text>
</comment>
<dbReference type="PRINTS" id="PR00364">
    <property type="entry name" value="DISEASERSIST"/>
</dbReference>
<dbReference type="EMBL" id="ASHM01000412">
    <property type="protein sequence ID" value="PNY04648.1"/>
    <property type="molecule type" value="Genomic_DNA"/>
</dbReference>
<evidence type="ECO:0000256" key="1">
    <source>
        <dbReference type="ARBA" id="ARBA00008894"/>
    </source>
</evidence>
<dbReference type="Gene3D" id="1.10.8.430">
    <property type="entry name" value="Helical domain of apoptotic protease-activating factors"/>
    <property type="match status" value="1"/>
</dbReference>
<dbReference type="GO" id="GO:0043531">
    <property type="term" value="F:ADP binding"/>
    <property type="evidence" value="ECO:0007669"/>
    <property type="project" value="InterPro"/>
</dbReference>
<gene>
    <name evidence="9" type="ORF">L195_g001073</name>
</gene>